<dbReference type="EMBL" id="MT142473">
    <property type="protein sequence ID" value="QJA81902.1"/>
    <property type="molecule type" value="Genomic_DNA"/>
</dbReference>
<accession>A0A6M3JC35</accession>
<sequence>MRRNNIVKEKGTEYPQVEIRERPKIIESPDVIYTDRLLNIEGFKDIQEVAGENLLISSADIKPEDGPLTDHAFWLNANFEWRLVRYHYRNLYLVPLRKEYC</sequence>
<name>A0A6M3JC35_9ZZZZ</name>
<organism evidence="1">
    <name type="scientific">viral metagenome</name>
    <dbReference type="NCBI Taxonomy" id="1070528"/>
    <lineage>
        <taxon>unclassified sequences</taxon>
        <taxon>metagenomes</taxon>
        <taxon>organismal metagenomes</taxon>
    </lineage>
</organism>
<evidence type="ECO:0000313" key="2">
    <source>
        <dbReference type="EMBL" id="QJA81902.1"/>
    </source>
</evidence>
<proteinExistence type="predicted"/>
<protein>
    <submittedName>
        <fullName evidence="1">Uncharacterized protein</fullName>
    </submittedName>
</protein>
<dbReference type="EMBL" id="MT141557">
    <property type="protein sequence ID" value="QJA66581.1"/>
    <property type="molecule type" value="Genomic_DNA"/>
</dbReference>
<dbReference type="AlphaFoldDB" id="A0A6M3JC35"/>
<evidence type="ECO:0000313" key="1">
    <source>
        <dbReference type="EMBL" id="QJA66581.1"/>
    </source>
</evidence>
<gene>
    <name evidence="2" type="ORF">MM415A00476_0034</name>
    <name evidence="1" type="ORF">MM415B00342_0043</name>
</gene>
<reference evidence="1" key="1">
    <citation type="submission" date="2020-03" db="EMBL/GenBank/DDBJ databases">
        <title>The deep terrestrial virosphere.</title>
        <authorList>
            <person name="Holmfeldt K."/>
            <person name="Nilsson E."/>
            <person name="Simone D."/>
            <person name="Lopez-Fernandez M."/>
            <person name="Wu X."/>
            <person name="de Brujin I."/>
            <person name="Lundin D."/>
            <person name="Andersson A."/>
            <person name="Bertilsson S."/>
            <person name="Dopson M."/>
        </authorList>
    </citation>
    <scope>NUCLEOTIDE SEQUENCE</scope>
    <source>
        <strain evidence="2">MM415A00476</strain>
        <strain evidence="1">MM415B00342</strain>
    </source>
</reference>